<accession>A0A2H3NNN5</accession>
<comment type="caution">
    <text evidence="6">The sequence shown here is derived from an EMBL/GenBank/DDBJ whole genome shotgun (WGS) entry which is preliminary data.</text>
</comment>
<dbReference type="InterPro" id="IPR003439">
    <property type="entry name" value="ABC_transporter-like_ATP-bd"/>
</dbReference>
<dbReference type="GO" id="GO:0016887">
    <property type="term" value="F:ATP hydrolysis activity"/>
    <property type="evidence" value="ECO:0007669"/>
    <property type="project" value="InterPro"/>
</dbReference>
<evidence type="ECO:0000256" key="1">
    <source>
        <dbReference type="ARBA" id="ARBA00022448"/>
    </source>
</evidence>
<dbReference type="SMART" id="SM00382">
    <property type="entry name" value="AAA"/>
    <property type="match status" value="1"/>
</dbReference>
<dbReference type="GO" id="GO:0005524">
    <property type="term" value="F:ATP binding"/>
    <property type="evidence" value="ECO:0007669"/>
    <property type="project" value="UniProtKB-KW"/>
</dbReference>
<dbReference type="Proteomes" id="UP000221024">
    <property type="component" value="Unassembled WGS sequence"/>
</dbReference>
<gene>
    <name evidence="6" type="ORF">CRI93_10015</name>
</gene>
<dbReference type="GO" id="GO:0005886">
    <property type="term" value="C:plasma membrane"/>
    <property type="evidence" value="ECO:0007669"/>
    <property type="project" value="TreeGrafter"/>
</dbReference>
<dbReference type="Pfam" id="PF00005">
    <property type="entry name" value="ABC_tran"/>
    <property type="match status" value="1"/>
</dbReference>
<proteinExistence type="inferred from homology"/>
<dbReference type="InterPro" id="IPR017911">
    <property type="entry name" value="MacB-like_ATP-bd"/>
</dbReference>
<keyword evidence="1" id="KW-0813">Transport</keyword>
<comment type="similarity">
    <text evidence="4">Belongs to the ABC transporter superfamily. Macrolide exporter (TC 3.A.1.122) family.</text>
</comment>
<dbReference type="PANTHER" id="PTHR24220:SF689">
    <property type="entry name" value="LIPOPROTEIN-RELEASING SYSTEM ATP-BINDING PROTEIN LOLD"/>
    <property type="match status" value="1"/>
</dbReference>
<evidence type="ECO:0000313" key="7">
    <source>
        <dbReference type="Proteomes" id="UP000221024"/>
    </source>
</evidence>
<name>A0A2H3NNN5_9BACT</name>
<dbReference type="PANTHER" id="PTHR24220">
    <property type="entry name" value="IMPORT ATP-BINDING PROTEIN"/>
    <property type="match status" value="1"/>
</dbReference>
<dbReference type="GO" id="GO:0098796">
    <property type="term" value="C:membrane protein complex"/>
    <property type="evidence" value="ECO:0007669"/>
    <property type="project" value="UniProtKB-ARBA"/>
</dbReference>
<keyword evidence="2" id="KW-0547">Nucleotide-binding</keyword>
<dbReference type="GO" id="GO:0022857">
    <property type="term" value="F:transmembrane transporter activity"/>
    <property type="evidence" value="ECO:0007669"/>
    <property type="project" value="TreeGrafter"/>
</dbReference>
<dbReference type="PROSITE" id="PS00211">
    <property type="entry name" value="ABC_TRANSPORTER_1"/>
    <property type="match status" value="1"/>
</dbReference>
<feature type="domain" description="ABC transporter" evidence="5">
    <location>
        <begin position="7"/>
        <end position="235"/>
    </location>
</feature>
<dbReference type="InterPro" id="IPR017871">
    <property type="entry name" value="ABC_transporter-like_CS"/>
</dbReference>
<dbReference type="InterPro" id="IPR027417">
    <property type="entry name" value="P-loop_NTPase"/>
</dbReference>
<dbReference type="FunFam" id="3.40.50.300:FF:000032">
    <property type="entry name" value="Export ABC transporter ATP-binding protein"/>
    <property type="match status" value="1"/>
</dbReference>
<dbReference type="OrthoDB" id="9782239at2"/>
<reference evidence="6 7" key="1">
    <citation type="submission" date="2017-10" db="EMBL/GenBank/DDBJ databases">
        <title>Draft genome of Longimonas halophila.</title>
        <authorList>
            <person name="Goh K.M."/>
            <person name="Shamsir M.S."/>
            <person name="Lim S.W."/>
        </authorList>
    </citation>
    <scope>NUCLEOTIDE SEQUENCE [LARGE SCALE GENOMIC DNA]</scope>
    <source>
        <strain evidence="6 7">KCTC 42399</strain>
    </source>
</reference>
<sequence>MPNAPLVDVSGLTKTFGADTPQALTVLDDLSMQVAPGEIVAVMGESGSGKSTLLHILGGLDRPTRGTVRIGERDVFAMDDETLSTFRNQTIGFVFQFHHLLPEFSALENVTMPARIQGQSQHKANDRAQALLDLLELADRAGQSPSTLSGGEKQRVAIARALMNEPELVLLDEPTGNLDARTAAPIHDEIETLRRETGQTFVLVTHTPALAAVADRVLRLEHGQLHPISLDEHAA</sequence>
<evidence type="ECO:0000256" key="3">
    <source>
        <dbReference type="ARBA" id="ARBA00022840"/>
    </source>
</evidence>
<dbReference type="InterPro" id="IPR015854">
    <property type="entry name" value="ABC_transpr_LolD-like"/>
</dbReference>
<evidence type="ECO:0000313" key="6">
    <source>
        <dbReference type="EMBL" id="PEN06603.1"/>
    </source>
</evidence>
<dbReference type="Gene3D" id="3.40.50.300">
    <property type="entry name" value="P-loop containing nucleotide triphosphate hydrolases"/>
    <property type="match status" value="1"/>
</dbReference>
<evidence type="ECO:0000256" key="4">
    <source>
        <dbReference type="ARBA" id="ARBA00038388"/>
    </source>
</evidence>
<keyword evidence="6" id="KW-0449">Lipoprotein</keyword>
<dbReference type="SUPFAM" id="SSF52540">
    <property type="entry name" value="P-loop containing nucleoside triphosphate hydrolases"/>
    <property type="match status" value="1"/>
</dbReference>
<dbReference type="CDD" id="cd03255">
    <property type="entry name" value="ABC_MJ0796_LolCDE_FtsE"/>
    <property type="match status" value="1"/>
</dbReference>
<dbReference type="AlphaFoldDB" id="A0A2H3NNN5"/>
<evidence type="ECO:0000259" key="5">
    <source>
        <dbReference type="PROSITE" id="PS50893"/>
    </source>
</evidence>
<dbReference type="EMBL" id="PDEP01000008">
    <property type="protein sequence ID" value="PEN06603.1"/>
    <property type="molecule type" value="Genomic_DNA"/>
</dbReference>
<keyword evidence="3 6" id="KW-0067">ATP-binding</keyword>
<dbReference type="InterPro" id="IPR003593">
    <property type="entry name" value="AAA+_ATPase"/>
</dbReference>
<dbReference type="PROSITE" id="PS50893">
    <property type="entry name" value="ABC_TRANSPORTER_2"/>
    <property type="match status" value="1"/>
</dbReference>
<keyword evidence="7" id="KW-1185">Reference proteome</keyword>
<dbReference type="RefSeq" id="WP_098062497.1">
    <property type="nucleotide sequence ID" value="NZ_PDEP01000008.1"/>
</dbReference>
<organism evidence="6 7">
    <name type="scientific">Longimonas halophila</name>
    <dbReference type="NCBI Taxonomy" id="1469170"/>
    <lineage>
        <taxon>Bacteria</taxon>
        <taxon>Pseudomonadati</taxon>
        <taxon>Rhodothermota</taxon>
        <taxon>Rhodothermia</taxon>
        <taxon>Rhodothermales</taxon>
        <taxon>Salisaetaceae</taxon>
        <taxon>Longimonas</taxon>
    </lineage>
</organism>
<protein>
    <submittedName>
        <fullName evidence="6">Lipoprotein-releasing system ATP-binding protein LolD</fullName>
    </submittedName>
</protein>
<evidence type="ECO:0000256" key="2">
    <source>
        <dbReference type="ARBA" id="ARBA00022741"/>
    </source>
</evidence>